<comment type="caution">
    <text evidence="8">The sequence shown here is derived from an EMBL/GenBank/DDBJ whole genome shotgun (WGS) entry which is preliminary data.</text>
</comment>
<evidence type="ECO:0000256" key="2">
    <source>
        <dbReference type="ARBA" id="ARBA00022980"/>
    </source>
</evidence>
<feature type="region of interest" description="Disordered" evidence="6">
    <location>
        <begin position="1"/>
        <end position="20"/>
    </location>
</feature>
<dbReference type="InterPro" id="IPR020070">
    <property type="entry name" value="Ribosomal_bL9_N"/>
</dbReference>
<evidence type="ECO:0000256" key="3">
    <source>
        <dbReference type="ARBA" id="ARBA00023274"/>
    </source>
</evidence>
<name>A0A9J6DR08_RHIMP</name>
<evidence type="ECO:0000256" key="6">
    <source>
        <dbReference type="SAM" id="MobiDB-lite"/>
    </source>
</evidence>
<evidence type="ECO:0000313" key="9">
    <source>
        <dbReference type="Proteomes" id="UP000821866"/>
    </source>
</evidence>
<accession>A0A9J6DR08</accession>
<dbReference type="EMBL" id="JABSTU010000008">
    <property type="protein sequence ID" value="KAH8024298.1"/>
    <property type="molecule type" value="Genomic_DNA"/>
</dbReference>
<dbReference type="PANTHER" id="PTHR21368">
    <property type="entry name" value="50S RIBOSOMAL PROTEIN L9"/>
    <property type="match status" value="1"/>
</dbReference>
<keyword evidence="3" id="KW-0687">Ribonucleoprotein</keyword>
<feature type="compositionally biased region" description="Basic and acidic residues" evidence="6">
    <location>
        <begin position="375"/>
        <end position="386"/>
    </location>
</feature>
<dbReference type="InterPro" id="IPR009027">
    <property type="entry name" value="Ribosomal_bL9/RNase_H1_N"/>
</dbReference>
<feature type="compositionally biased region" description="Polar residues" evidence="6">
    <location>
        <begin position="387"/>
        <end position="398"/>
    </location>
</feature>
<dbReference type="GO" id="GO:1990904">
    <property type="term" value="C:ribonucleoprotein complex"/>
    <property type="evidence" value="ECO:0007669"/>
    <property type="project" value="UniProtKB-KW"/>
</dbReference>
<dbReference type="InterPro" id="IPR036935">
    <property type="entry name" value="Ribosomal_bL9_N_sf"/>
</dbReference>
<feature type="region of interest" description="Disordered" evidence="6">
    <location>
        <begin position="375"/>
        <end position="398"/>
    </location>
</feature>
<reference evidence="8" key="1">
    <citation type="journal article" date="2020" name="Cell">
        <title>Large-Scale Comparative Analyses of Tick Genomes Elucidate Their Genetic Diversity and Vector Capacities.</title>
        <authorList>
            <consortium name="Tick Genome and Microbiome Consortium (TIGMIC)"/>
            <person name="Jia N."/>
            <person name="Wang J."/>
            <person name="Shi W."/>
            <person name="Du L."/>
            <person name="Sun Y."/>
            <person name="Zhan W."/>
            <person name="Jiang J.F."/>
            <person name="Wang Q."/>
            <person name="Zhang B."/>
            <person name="Ji P."/>
            <person name="Bell-Sakyi L."/>
            <person name="Cui X.M."/>
            <person name="Yuan T.T."/>
            <person name="Jiang B.G."/>
            <person name="Yang W.F."/>
            <person name="Lam T.T."/>
            <person name="Chang Q.C."/>
            <person name="Ding S.J."/>
            <person name="Wang X.J."/>
            <person name="Zhu J.G."/>
            <person name="Ruan X.D."/>
            <person name="Zhao L."/>
            <person name="Wei J.T."/>
            <person name="Ye R.Z."/>
            <person name="Que T.C."/>
            <person name="Du C.H."/>
            <person name="Zhou Y.H."/>
            <person name="Cheng J.X."/>
            <person name="Dai P.F."/>
            <person name="Guo W.B."/>
            <person name="Han X.H."/>
            <person name="Huang E.J."/>
            <person name="Li L.F."/>
            <person name="Wei W."/>
            <person name="Gao Y.C."/>
            <person name="Liu J.Z."/>
            <person name="Shao H.Z."/>
            <person name="Wang X."/>
            <person name="Wang C.C."/>
            <person name="Yang T.C."/>
            <person name="Huo Q.B."/>
            <person name="Li W."/>
            <person name="Chen H.Y."/>
            <person name="Chen S.E."/>
            <person name="Zhou L.G."/>
            <person name="Ni X.B."/>
            <person name="Tian J.H."/>
            <person name="Sheng Y."/>
            <person name="Liu T."/>
            <person name="Pan Y.S."/>
            <person name="Xia L.Y."/>
            <person name="Li J."/>
            <person name="Zhao F."/>
            <person name="Cao W.C."/>
        </authorList>
    </citation>
    <scope>NUCLEOTIDE SEQUENCE</scope>
    <source>
        <strain evidence="8">Rmic-2018</strain>
    </source>
</reference>
<gene>
    <name evidence="8" type="ORF">HPB51_022417</name>
</gene>
<evidence type="ECO:0000313" key="8">
    <source>
        <dbReference type="EMBL" id="KAH8024298.1"/>
    </source>
</evidence>
<keyword evidence="2" id="KW-0689">Ribosomal protein</keyword>
<feature type="region of interest" description="Disordered" evidence="6">
    <location>
        <begin position="31"/>
        <end position="54"/>
    </location>
</feature>
<dbReference type="Gene3D" id="3.40.5.10">
    <property type="entry name" value="Ribosomal protein L9, N-terminal domain"/>
    <property type="match status" value="1"/>
</dbReference>
<sequence>MASFAQRSARGPNAGRPVDLEAPAPILLDILPPNETGLSAESNNIPSDQTEEDVRATHALPEPVEFSIFGTASVENLPSVRSVASRIADFTTSGRPIATTLRNSRTTQVTAQEPRHSIRAKMLKTSSASLSLLRNLQSPLHQEVRATQILRRVVHPLLSKTWYKKPRSLTKENYIYVCEEETENRKKPNIDVILTKFVEGLGNKWDVVSVRPFYGLSHLIVPGLAMYATPENLKLREKMRVETADLGPVFSTRTSPVMIRMLKSTIIRLPMNRDEGWTVEPWHLRIALRQAGITVPEEAIELPETPITGPDYDGKENKVFFATIYVNKVDKGMVPFRIQHVGKAVRVDEGTEVPFEKLPVEALFPEQEATIQEFFPERFKPHEHAGSTRSPTKPTDSS</sequence>
<dbReference type="SUPFAM" id="SSF55658">
    <property type="entry name" value="L9 N-domain-like"/>
    <property type="match status" value="1"/>
</dbReference>
<keyword evidence="9" id="KW-1185">Reference proteome</keyword>
<feature type="compositionally biased region" description="Polar residues" evidence="6">
    <location>
        <begin position="36"/>
        <end position="48"/>
    </location>
</feature>
<evidence type="ECO:0000256" key="4">
    <source>
        <dbReference type="ARBA" id="ARBA00035194"/>
    </source>
</evidence>
<dbReference type="Pfam" id="PF01281">
    <property type="entry name" value="Ribosomal_L9_N"/>
    <property type="match status" value="1"/>
</dbReference>
<evidence type="ECO:0000256" key="1">
    <source>
        <dbReference type="ARBA" id="ARBA00010605"/>
    </source>
</evidence>
<dbReference type="GO" id="GO:0003735">
    <property type="term" value="F:structural constituent of ribosome"/>
    <property type="evidence" value="ECO:0007669"/>
    <property type="project" value="InterPro"/>
</dbReference>
<evidence type="ECO:0000259" key="7">
    <source>
        <dbReference type="Pfam" id="PF01281"/>
    </source>
</evidence>
<comment type="similarity">
    <text evidence="1">Belongs to the bacterial ribosomal protein bL9 family.</text>
</comment>
<organism evidence="8 9">
    <name type="scientific">Rhipicephalus microplus</name>
    <name type="common">Cattle tick</name>
    <name type="synonym">Boophilus microplus</name>
    <dbReference type="NCBI Taxonomy" id="6941"/>
    <lineage>
        <taxon>Eukaryota</taxon>
        <taxon>Metazoa</taxon>
        <taxon>Ecdysozoa</taxon>
        <taxon>Arthropoda</taxon>
        <taxon>Chelicerata</taxon>
        <taxon>Arachnida</taxon>
        <taxon>Acari</taxon>
        <taxon>Parasitiformes</taxon>
        <taxon>Ixodida</taxon>
        <taxon>Ixodoidea</taxon>
        <taxon>Ixodidae</taxon>
        <taxon>Rhipicephalinae</taxon>
        <taxon>Rhipicephalus</taxon>
        <taxon>Boophilus</taxon>
    </lineage>
</organism>
<protein>
    <recommendedName>
        <fullName evidence="4">Large ribosomal subunit protein bL9m</fullName>
    </recommendedName>
    <alternativeName>
        <fullName evidence="5">39S ribosomal protein L9, mitochondrial</fullName>
    </alternativeName>
</protein>
<reference evidence="8" key="2">
    <citation type="submission" date="2021-09" db="EMBL/GenBank/DDBJ databases">
        <authorList>
            <person name="Jia N."/>
            <person name="Wang J."/>
            <person name="Shi W."/>
            <person name="Du L."/>
            <person name="Sun Y."/>
            <person name="Zhan W."/>
            <person name="Jiang J."/>
            <person name="Wang Q."/>
            <person name="Zhang B."/>
            <person name="Ji P."/>
            <person name="Sakyi L.B."/>
            <person name="Cui X."/>
            <person name="Yuan T."/>
            <person name="Jiang B."/>
            <person name="Yang W."/>
            <person name="Lam T.T.-Y."/>
            <person name="Chang Q."/>
            <person name="Ding S."/>
            <person name="Wang X."/>
            <person name="Zhu J."/>
            <person name="Ruan X."/>
            <person name="Zhao L."/>
            <person name="Wei J."/>
            <person name="Que T."/>
            <person name="Du C."/>
            <person name="Cheng J."/>
            <person name="Dai P."/>
            <person name="Han X."/>
            <person name="Huang E."/>
            <person name="Gao Y."/>
            <person name="Liu J."/>
            <person name="Shao H."/>
            <person name="Ye R."/>
            <person name="Li L."/>
            <person name="Wei W."/>
            <person name="Wang X."/>
            <person name="Wang C."/>
            <person name="Huo Q."/>
            <person name="Li W."/>
            <person name="Guo W."/>
            <person name="Chen H."/>
            <person name="Chen S."/>
            <person name="Zhou L."/>
            <person name="Zhou L."/>
            <person name="Ni X."/>
            <person name="Tian J."/>
            <person name="Zhou Y."/>
            <person name="Sheng Y."/>
            <person name="Liu T."/>
            <person name="Pan Y."/>
            <person name="Xia L."/>
            <person name="Li J."/>
            <person name="Zhao F."/>
            <person name="Cao W."/>
        </authorList>
    </citation>
    <scope>NUCLEOTIDE SEQUENCE</scope>
    <source>
        <strain evidence="8">Rmic-2018</strain>
        <tissue evidence="8">Larvae</tissue>
    </source>
</reference>
<evidence type="ECO:0000256" key="5">
    <source>
        <dbReference type="ARBA" id="ARBA00035381"/>
    </source>
</evidence>
<dbReference type="Proteomes" id="UP000821866">
    <property type="component" value="Chromosome 6"/>
</dbReference>
<dbReference type="VEuPathDB" id="VectorBase:LOC119172054"/>
<feature type="domain" description="Ribosomal protein L9" evidence="7">
    <location>
        <begin position="191"/>
        <end position="234"/>
    </location>
</feature>
<dbReference type="InterPro" id="IPR000244">
    <property type="entry name" value="Ribosomal_bL9"/>
</dbReference>
<dbReference type="GO" id="GO:0005840">
    <property type="term" value="C:ribosome"/>
    <property type="evidence" value="ECO:0007669"/>
    <property type="project" value="UniProtKB-KW"/>
</dbReference>
<dbReference type="GO" id="GO:0006412">
    <property type="term" value="P:translation"/>
    <property type="evidence" value="ECO:0007669"/>
    <property type="project" value="InterPro"/>
</dbReference>
<dbReference type="AlphaFoldDB" id="A0A9J6DR08"/>
<proteinExistence type="inferred from homology"/>